<dbReference type="OrthoDB" id="3399180at2"/>
<dbReference type="InterPro" id="IPR000863">
    <property type="entry name" value="Sulfotransferase_dom"/>
</dbReference>
<gene>
    <name evidence="5" type="ORF">RIdsm_04194</name>
    <name evidence="4" type="ORF">XM52_17025</name>
</gene>
<dbReference type="EMBL" id="LAXI01000012">
    <property type="protein sequence ID" value="KRS16606.1"/>
    <property type="molecule type" value="Genomic_DNA"/>
</dbReference>
<dbReference type="PANTHER" id="PTHR11783">
    <property type="entry name" value="SULFOTRANSFERASE SULT"/>
    <property type="match status" value="1"/>
</dbReference>
<dbReference type="Gene3D" id="3.40.50.300">
    <property type="entry name" value="P-loop containing nucleotide triphosphate hydrolases"/>
    <property type="match status" value="1"/>
</dbReference>
<organism evidence="4 6">
    <name type="scientific">Roseovarius indicus</name>
    <dbReference type="NCBI Taxonomy" id="540747"/>
    <lineage>
        <taxon>Bacteria</taxon>
        <taxon>Pseudomonadati</taxon>
        <taxon>Pseudomonadota</taxon>
        <taxon>Alphaproteobacteria</taxon>
        <taxon>Rhodobacterales</taxon>
        <taxon>Roseobacteraceae</taxon>
        <taxon>Roseovarius</taxon>
    </lineage>
</organism>
<dbReference type="AlphaFoldDB" id="A0A0T5P6S0"/>
<keyword evidence="2 5" id="KW-0808">Transferase</keyword>
<dbReference type="Proteomes" id="UP000051401">
    <property type="component" value="Unassembled WGS sequence"/>
</dbReference>
<evidence type="ECO:0000313" key="6">
    <source>
        <dbReference type="Proteomes" id="UP000051401"/>
    </source>
</evidence>
<dbReference type="Pfam" id="PF00685">
    <property type="entry name" value="Sulfotransfer_1"/>
    <property type="match status" value="1"/>
</dbReference>
<dbReference type="KEGG" id="rid:RIdsm_04194"/>
<evidence type="ECO:0000313" key="7">
    <source>
        <dbReference type="Proteomes" id="UP000325785"/>
    </source>
</evidence>
<dbReference type="EMBL" id="CP031598">
    <property type="protein sequence ID" value="QEW28364.1"/>
    <property type="molecule type" value="Genomic_DNA"/>
</dbReference>
<evidence type="ECO:0000256" key="2">
    <source>
        <dbReference type="ARBA" id="ARBA00022679"/>
    </source>
</evidence>
<evidence type="ECO:0000259" key="3">
    <source>
        <dbReference type="Pfam" id="PF00685"/>
    </source>
</evidence>
<dbReference type="Proteomes" id="UP000325785">
    <property type="component" value="Chromosome"/>
</dbReference>
<name>A0A0T5P6S0_9RHOB</name>
<reference evidence="5 7" key="2">
    <citation type="submission" date="2018-08" db="EMBL/GenBank/DDBJ databases">
        <title>Genetic Globetrotter - A new plasmid hitch-hiking vast phylogenetic and geographic distances.</title>
        <authorList>
            <person name="Vollmers J."/>
            <person name="Petersen J."/>
        </authorList>
    </citation>
    <scope>NUCLEOTIDE SEQUENCE [LARGE SCALE GENOMIC DNA]</scope>
    <source>
        <strain evidence="5 7">DSM 26383</strain>
    </source>
</reference>
<dbReference type="STRING" id="540747.SAMN04488031_105192"/>
<evidence type="ECO:0000313" key="4">
    <source>
        <dbReference type="EMBL" id="KRS16606.1"/>
    </source>
</evidence>
<accession>A0A0T5P6S0</accession>
<proteinExistence type="inferred from homology"/>
<dbReference type="RefSeq" id="WP_057817709.1">
    <property type="nucleotide sequence ID" value="NZ_CP031598.1"/>
</dbReference>
<dbReference type="PATRIC" id="fig|540747.5.peg.1138"/>
<evidence type="ECO:0000313" key="5">
    <source>
        <dbReference type="EMBL" id="QEW28364.1"/>
    </source>
</evidence>
<dbReference type="SUPFAM" id="SSF52540">
    <property type="entry name" value="P-loop containing nucleoside triphosphate hydrolases"/>
    <property type="match status" value="1"/>
</dbReference>
<keyword evidence="6" id="KW-1185">Reference proteome</keyword>
<dbReference type="GO" id="GO:0008146">
    <property type="term" value="F:sulfotransferase activity"/>
    <property type="evidence" value="ECO:0007669"/>
    <property type="project" value="InterPro"/>
</dbReference>
<feature type="domain" description="Sulfotransferase" evidence="3">
    <location>
        <begin position="38"/>
        <end position="225"/>
    </location>
</feature>
<sequence length="293" mass="33109">MDTERTFRRARTIAELDAIEGFSTEEGERIGRTYRPDPTDIFISPYSKCGTTWMQQIVHGLRSGGSMNFSEVTEVVPWLELAHDMGADVHAPQVATPRAFKSHLTWDEIPKGGRYIVVFRDPVDAMLSLYRFFEGWWFEAGSISVDEFADYYLQRGGDYWEHAASWLRQRGRDDVLLVTFEEMKRNLPGVVDRVADFMGGYDAATRAIATEQAGFDFMKRHGSQFDDHLVRQTRDAACGLPPGGSTTKVASGKTGGQISGDIRRRFEERWLEVIAQEFGLPTYSALDEALQGK</sequence>
<protein>
    <submittedName>
        <fullName evidence="5">Sulfotransferase domain protein</fullName>
    </submittedName>
</protein>
<evidence type="ECO:0000256" key="1">
    <source>
        <dbReference type="ARBA" id="ARBA00005771"/>
    </source>
</evidence>
<dbReference type="InterPro" id="IPR027417">
    <property type="entry name" value="P-loop_NTPase"/>
</dbReference>
<comment type="similarity">
    <text evidence="1">Belongs to the sulfotransferase 1 family.</text>
</comment>
<reference evidence="4 6" key="1">
    <citation type="submission" date="2015-04" db="EMBL/GenBank/DDBJ databases">
        <title>The draft genome sequence of Roseovarius indicus B108T.</title>
        <authorList>
            <person name="Li G."/>
            <person name="Lai Q."/>
            <person name="Shao Z."/>
            <person name="Yan P."/>
        </authorList>
    </citation>
    <scope>NUCLEOTIDE SEQUENCE [LARGE SCALE GENOMIC DNA]</scope>
    <source>
        <strain evidence="4 6">B108</strain>
    </source>
</reference>